<proteinExistence type="inferred from homology"/>
<dbReference type="PANTHER" id="PTHR42917">
    <property type="entry name" value="2,4-DIENOYL-COA REDUCTASE"/>
    <property type="match status" value="1"/>
</dbReference>
<reference evidence="12 13" key="1">
    <citation type="submission" date="2022-06" db="EMBL/GenBank/DDBJ databases">
        <title>Isolation of gut microbiota from human fecal samples.</title>
        <authorList>
            <person name="Pamer E.G."/>
            <person name="Barat B."/>
            <person name="Waligurski E."/>
            <person name="Medina S."/>
            <person name="Paddock L."/>
            <person name="Mostad J."/>
        </authorList>
    </citation>
    <scope>NUCLEOTIDE SEQUENCE [LARGE SCALE GENOMIC DNA]</scope>
    <source>
        <strain evidence="12 13">DFI.9.90</strain>
    </source>
</reference>
<evidence type="ECO:0000313" key="13">
    <source>
        <dbReference type="Proteomes" id="UP001205919"/>
    </source>
</evidence>
<evidence type="ECO:0000256" key="5">
    <source>
        <dbReference type="ARBA" id="ARBA00022643"/>
    </source>
</evidence>
<dbReference type="Pfam" id="PF00724">
    <property type="entry name" value="Oxidored_FMN"/>
    <property type="match status" value="1"/>
</dbReference>
<dbReference type="Gene3D" id="3.20.20.70">
    <property type="entry name" value="Aldolase class I"/>
    <property type="match status" value="1"/>
</dbReference>
<evidence type="ECO:0000256" key="8">
    <source>
        <dbReference type="ARBA" id="ARBA00023004"/>
    </source>
</evidence>
<evidence type="ECO:0000256" key="7">
    <source>
        <dbReference type="ARBA" id="ARBA00023002"/>
    </source>
</evidence>
<evidence type="ECO:0000313" key="12">
    <source>
        <dbReference type="EMBL" id="MCQ4815288.1"/>
    </source>
</evidence>
<comment type="cofactor">
    <cofactor evidence="1">
        <name>FMN</name>
        <dbReference type="ChEBI" id="CHEBI:58210"/>
    </cofactor>
</comment>
<evidence type="ECO:0000256" key="3">
    <source>
        <dbReference type="ARBA" id="ARBA00011048"/>
    </source>
</evidence>
<dbReference type="InterPro" id="IPR001155">
    <property type="entry name" value="OxRdtase_FMN_N"/>
</dbReference>
<dbReference type="Pfam" id="PF07992">
    <property type="entry name" value="Pyr_redox_2"/>
    <property type="match status" value="1"/>
</dbReference>
<evidence type="ECO:0000259" key="10">
    <source>
        <dbReference type="Pfam" id="PF00724"/>
    </source>
</evidence>
<feature type="domain" description="FAD/NAD(P)-binding" evidence="11">
    <location>
        <begin position="380"/>
        <end position="605"/>
    </location>
</feature>
<dbReference type="Proteomes" id="UP001205919">
    <property type="component" value="Unassembled WGS sequence"/>
</dbReference>
<dbReference type="PRINTS" id="PR00368">
    <property type="entry name" value="FADPNR"/>
</dbReference>
<keyword evidence="8" id="KW-0408">Iron</keyword>
<protein>
    <submittedName>
        <fullName evidence="12">FAD-dependent oxidoreductase</fullName>
    </submittedName>
</protein>
<dbReference type="GO" id="GO:0046872">
    <property type="term" value="F:metal ion binding"/>
    <property type="evidence" value="ECO:0007669"/>
    <property type="project" value="UniProtKB-KW"/>
</dbReference>
<evidence type="ECO:0000256" key="6">
    <source>
        <dbReference type="ARBA" id="ARBA00022723"/>
    </source>
</evidence>
<evidence type="ECO:0000256" key="9">
    <source>
        <dbReference type="ARBA" id="ARBA00023014"/>
    </source>
</evidence>
<dbReference type="InterPro" id="IPR036188">
    <property type="entry name" value="FAD/NAD-bd_sf"/>
</dbReference>
<dbReference type="SUPFAM" id="SSF51395">
    <property type="entry name" value="FMN-linked oxidoreductases"/>
    <property type="match status" value="1"/>
</dbReference>
<dbReference type="EMBL" id="JANFYT010000032">
    <property type="protein sequence ID" value="MCQ4815288.1"/>
    <property type="molecule type" value="Genomic_DNA"/>
</dbReference>
<dbReference type="InterPro" id="IPR023753">
    <property type="entry name" value="FAD/NAD-binding_dom"/>
</dbReference>
<evidence type="ECO:0000256" key="4">
    <source>
        <dbReference type="ARBA" id="ARBA00022630"/>
    </source>
</evidence>
<sequence length="643" mass="67685">MYDRLQSEMTIGRLRVANRVVMPAMGVNLAAAGGGVTDDIIAFYEARAAGGAGLIITEVTRVAGGAGASDPCQLSACGAADVPGLQRLVDAIHKYDAKVFIQLQHPGREASPLLAGEQPVAPSAVRNPLSGGGVPRELSTEECGGLAGKFADAALYSQMAGADGVELHAAHGYLINEFLSPAMNFRSDRYGGSFENRMRFVREIIAAIRERCGISFPISVRINAEEALPGGIDLKEAARIAAALEEAGAAAINVSCYSGGCIEPGTYEEGWKSYMAEAVKKAVSIPVIAVCNIKEPRTAEGLLERGVCDFVGVGRGHLADPRWCRKAFSGREDEIRRCIGCLACFGEIVKCRRVKCAVNPLTGREREFARPVKNGAGRPVAVIGGGPAGIEAALTLKERGFAPVIFEEADTLGGTLNTADKGYGKEKITRCTRSLVRLTEAAGIETRLGRRATAESVAAISPCGVFVACGAEPLVPPLPGIDGKNVCTAEDVLLGRVSPRGPVAVIGSGMTGLETAEMLAAAGCPLTVVEMLPSLGPGMYPAVVEDVMSRITPHKPQLLTGHRLERVTESGVELTRLYDGESVFVEADFIVLAMGVRPRTKTVNEFKAAFGSVVAVGDARRGGRILEATQDARGRAFTFMADE</sequence>
<keyword evidence="4" id="KW-0285">Flavoprotein</keyword>
<keyword evidence="5" id="KW-0288">FMN</keyword>
<evidence type="ECO:0000256" key="1">
    <source>
        <dbReference type="ARBA" id="ARBA00001917"/>
    </source>
</evidence>
<dbReference type="Gene3D" id="3.40.50.720">
    <property type="entry name" value="NAD(P)-binding Rossmann-like Domain"/>
    <property type="match status" value="1"/>
</dbReference>
<dbReference type="PRINTS" id="PR00469">
    <property type="entry name" value="PNDRDTASEII"/>
</dbReference>
<dbReference type="GO" id="GO:0051536">
    <property type="term" value="F:iron-sulfur cluster binding"/>
    <property type="evidence" value="ECO:0007669"/>
    <property type="project" value="UniProtKB-KW"/>
</dbReference>
<comment type="caution">
    <text evidence="12">The sequence shown here is derived from an EMBL/GenBank/DDBJ whole genome shotgun (WGS) entry which is preliminary data.</text>
</comment>
<dbReference type="GO" id="GO:0016491">
    <property type="term" value="F:oxidoreductase activity"/>
    <property type="evidence" value="ECO:0007669"/>
    <property type="project" value="UniProtKB-KW"/>
</dbReference>
<dbReference type="InterPro" id="IPR013785">
    <property type="entry name" value="Aldolase_TIM"/>
</dbReference>
<comment type="cofactor">
    <cofactor evidence="2">
        <name>[4Fe-4S] cluster</name>
        <dbReference type="ChEBI" id="CHEBI:49883"/>
    </cofactor>
</comment>
<accession>A0AAW5K950</accession>
<evidence type="ECO:0000256" key="2">
    <source>
        <dbReference type="ARBA" id="ARBA00001966"/>
    </source>
</evidence>
<keyword evidence="9" id="KW-0411">Iron-sulfur</keyword>
<dbReference type="CDD" id="cd02803">
    <property type="entry name" value="OYE_like_FMN_family"/>
    <property type="match status" value="1"/>
</dbReference>
<dbReference type="InterPro" id="IPR051793">
    <property type="entry name" value="NADH:flavin_oxidoreductase"/>
</dbReference>
<dbReference type="AlphaFoldDB" id="A0AAW5K950"/>
<dbReference type="SUPFAM" id="SSF51905">
    <property type="entry name" value="FAD/NAD(P)-binding domain"/>
    <property type="match status" value="1"/>
</dbReference>
<gene>
    <name evidence="12" type="ORF">NE630_12690</name>
</gene>
<keyword evidence="7" id="KW-0560">Oxidoreductase</keyword>
<comment type="similarity">
    <text evidence="3">In the N-terminal section; belongs to the NADH:flavin oxidoreductase/NADH oxidase family.</text>
</comment>
<organism evidence="12 13">
    <name type="scientific">Cloacibacillus evryensis</name>
    <dbReference type="NCBI Taxonomy" id="508460"/>
    <lineage>
        <taxon>Bacteria</taxon>
        <taxon>Thermotogati</taxon>
        <taxon>Synergistota</taxon>
        <taxon>Synergistia</taxon>
        <taxon>Synergistales</taxon>
        <taxon>Synergistaceae</taxon>
        <taxon>Cloacibacillus</taxon>
    </lineage>
</organism>
<evidence type="ECO:0000259" key="11">
    <source>
        <dbReference type="Pfam" id="PF07992"/>
    </source>
</evidence>
<dbReference type="Gene3D" id="3.50.50.60">
    <property type="entry name" value="FAD/NAD(P)-binding domain"/>
    <property type="match status" value="1"/>
</dbReference>
<keyword evidence="13" id="KW-1185">Reference proteome</keyword>
<dbReference type="RefSeq" id="WP_256182211.1">
    <property type="nucleotide sequence ID" value="NZ_DBEWVB010000118.1"/>
</dbReference>
<name>A0AAW5K950_9BACT</name>
<feature type="domain" description="NADH:flavin oxidoreductase/NADH oxidase N-terminal" evidence="10">
    <location>
        <begin position="9"/>
        <end position="334"/>
    </location>
</feature>
<dbReference type="GO" id="GO:0010181">
    <property type="term" value="F:FMN binding"/>
    <property type="evidence" value="ECO:0007669"/>
    <property type="project" value="InterPro"/>
</dbReference>
<keyword evidence="6" id="KW-0479">Metal-binding</keyword>
<dbReference type="PANTHER" id="PTHR42917:SF2">
    <property type="entry name" value="2,4-DIENOYL-COA REDUCTASE [(2E)-ENOYL-COA-PRODUCING]"/>
    <property type="match status" value="1"/>
</dbReference>